<reference evidence="1" key="1">
    <citation type="submission" date="2024-09" db="EMBL/GenBank/DDBJ databases">
        <authorList>
            <person name="Liu J."/>
        </authorList>
    </citation>
    <scope>NUCLEOTIDE SEQUENCE</scope>
    <source>
        <strain evidence="1">NBU2967</strain>
    </source>
</reference>
<keyword evidence="2" id="KW-1185">Reference proteome</keyword>
<proteinExistence type="predicted"/>
<sequence>MKPTTPTARLRLLGHLFISVMGIFFLSGRNVDKKTVENDPEAKPNILFLIADETKISF</sequence>
<name>A0ACC7LHA7_9FLAO</name>
<comment type="caution">
    <text evidence="1">The sequence shown here is derived from an EMBL/GenBank/DDBJ whole genome shotgun (WGS) entry which is preliminary data.</text>
</comment>
<protein>
    <submittedName>
        <fullName evidence="1">Uncharacterized protein</fullName>
    </submittedName>
</protein>
<organism evidence="1 2">
    <name type="scientific">Meishania litoralis</name>
    <dbReference type="NCBI Taxonomy" id="3434685"/>
    <lineage>
        <taxon>Bacteria</taxon>
        <taxon>Pseudomonadati</taxon>
        <taxon>Bacteroidota</taxon>
        <taxon>Flavobacteriia</taxon>
        <taxon>Flavobacteriales</taxon>
        <taxon>Flavobacteriaceae</taxon>
        <taxon>Meishania</taxon>
    </lineage>
</organism>
<evidence type="ECO:0000313" key="2">
    <source>
        <dbReference type="Proteomes" id="UP001595191"/>
    </source>
</evidence>
<dbReference type="EMBL" id="JBHFPV010000001">
    <property type="protein sequence ID" value="MFH6603118.1"/>
    <property type="molecule type" value="Genomic_DNA"/>
</dbReference>
<accession>A0ACC7LHA7</accession>
<dbReference type="Proteomes" id="UP001595191">
    <property type="component" value="Unassembled WGS sequence"/>
</dbReference>
<gene>
    <name evidence="1" type="ORF">ACEZ3G_06495</name>
</gene>
<evidence type="ECO:0000313" key="1">
    <source>
        <dbReference type="EMBL" id="MFH6603118.1"/>
    </source>
</evidence>